<feature type="compositionally biased region" description="Polar residues" evidence="2">
    <location>
        <begin position="33"/>
        <end position="46"/>
    </location>
</feature>
<dbReference type="SUPFAM" id="SSF58113">
    <property type="entry name" value="Apolipoprotein A-I"/>
    <property type="match status" value="1"/>
</dbReference>
<proteinExistence type="predicted"/>
<organism evidence="3 4">
    <name type="scientific">Drechslerella dactyloides</name>
    <name type="common">Nematode-trapping fungus</name>
    <name type="synonym">Arthrobotrys dactyloides</name>
    <dbReference type="NCBI Taxonomy" id="74499"/>
    <lineage>
        <taxon>Eukaryota</taxon>
        <taxon>Fungi</taxon>
        <taxon>Dikarya</taxon>
        <taxon>Ascomycota</taxon>
        <taxon>Pezizomycotina</taxon>
        <taxon>Orbiliomycetes</taxon>
        <taxon>Orbiliales</taxon>
        <taxon>Orbiliaceae</taxon>
        <taxon>Drechslerella</taxon>
    </lineage>
</organism>
<feature type="coiled-coil region" evidence="1">
    <location>
        <begin position="363"/>
        <end position="409"/>
    </location>
</feature>
<dbReference type="Proteomes" id="UP001221413">
    <property type="component" value="Unassembled WGS sequence"/>
</dbReference>
<protein>
    <recommendedName>
        <fullName evidence="5">Apolipoprotein/apolipophorin</fullName>
    </recommendedName>
</protein>
<evidence type="ECO:0000256" key="2">
    <source>
        <dbReference type="SAM" id="MobiDB-lite"/>
    </source>
</evidence>
<dbReference type="AlphaFoldDB" id="A0AAD6IQ07"/>
<name>A0AAD6IQ07_DREDA</name>
<comment type="caution">
    <text evidence="3">The sequence shown here is derived from an EMBL/GenBank/DDBJ whole genome shotgun (WGS) entry which is preliminary data.</text>
</comment>
<evidence type="ECO:0000256" key="1">
    <source>
        <dbReference type="SAM" id="Coils"/>
    </source>
</evidence>
<evidence type="ECO:0000313" key="4">
    <source>
        <dbReference type="Proteomes" id="UP001221413"/>
    </source>
</evidence>
<reference evidence="3" key="1">
    <citation type="submission" date="2023-01" db="EMBL/GenBank/DDBJ databases">
        <title>The chitinases involved in constricting ring structure development in the nematode-trapping fungus Drechslerella dactyloides.</title>
        <authorList>
            <person name="Wang R."/>
            <person name="Zhang L."/>
            <person name="Tang P."/>
            <person name="Li S."/>
            <person name="Liang L."/>
        </authorList>
    </citation>
    <scope>NUCLEOTIDE SEQUENCE</scope>
    <source>
        <strain evidence="3">YMF1.00031</strain>
    </source>
</reference>
<keyword evidence="4" id="KW-1185">Reference proteome</keyword>
<keyword evidence="1" id="KW-0175">Coiled coil</keyword>
<gene>
    <name evidence="3" type="ORF">Dda_8808</name>
</gene>
<feature type="region of interest" description="Disordered" evidence="2">
    <location>
        <begin position="27"/>
        <end position="46"/>
    </location>
</feature>
<accession>A0AAD6IQ07</accession>
<evidence type="ECO:0008006" key="5">
    <source>
        <dbReference type="Google" id="ProtNLM"/>
    </source>
</evidence>
<sequence>MSATWNRGSSCVRVLARVNRRQLLQRQPRQLRYQSSQPTAQASGSSNSALVGGIAGGLVTFAGGYAWYSFSGAKEIVNGANTTKEYFESAKKKIAETAPDVNNPSEGLKWLRSQATAYAAFIPGGSAFVKSAFDDVDSVRAKHGDEVDAIVKDTYNELKKVTDKKGLTVETVWEGWSILQRQLEKIGELAGDSAHEILDNHPELKKKLGGNLNRIKQMGERFGPEAKKQAEDLWNEIGDIIKKSGMNVEAATTRLQKLIQEKVEQLEKLGDEAWKKGLKEAKPLLDKNPEVKKIIEENTESLKQGNAQELFSKVKDAVNSGNLDDLKTFVNDAADKASKSNFGSGVDQYLKLVPGGSQIIPKLKELKEISKEHGDEAEKLVEDTIREIKQVLDKKMNDARELAKKAKKSK</sequence>
<evidence type="ECO:0000313" key="3">
    <source>
        <dbReference type="EMBL" id="KAJ6256310.1"/>
    </source>
</evidence>
<dbReference type="EMBL" id="JAQGDS010000013">
    <property type="protein sequence ID" value="KAJ6256310.1"/>
    <property type="molecule type" value="Genomic_DNA"/>
</dbReference>